<accession>A0ABP1PPX2</accession>
<dbReference type="EMBL" id="CAXLJM020000006">
    <property type="protein sequence ID" value="CAL8071766.1"/>
    <property type="molecule type" value="Genomic_DNA"/>
</dbReference>
<protein>
    <submittedName>
        <fullName evidence="1">Uncharacterized protein</fullName>
    </submittedName>
</protein>
<sequence length="60" mass="6668">LQVLAAGHELVTIALYIELFFQSYLSCFSTPSEVGLLDLPHPNRQAIVKVSDKRVQQGLI</sequence>
<gene>
    <name evidence="1" type="ORF">ODALV1_LOCUS1869</name>
</gene>
<evidence type="ECO:0000313" key="1">
    <source>
        <dbReference type="EMBL" id="CAL8071766.1"/>
    </source>
</evidence>
<comment type="caution">
    <text evidence="1">The sequence shown here is derived from an EMBL/GenBank/DDBJ whole genome shotgun (WGS) entry which is preliminary data.</text>
</comment>
<name>A0ABP1PPX2_9HEXA</name>
<organism evidence="1 2">
    <name type="scientific">Orchesella dallaii</name>
    <dbReference type="NCBI Taxonomy" id="48710"/>
    <lineage>
        <taxon>Eukaryota</taxon>
        <taxon>Metazoa</taxon>
        <taxon>Ecdysozoa</taxon>
        <taxon>Arthropoda</taxon>
        <taxon>Hexapoda</taxon>
        <taxon>Collembola</taxon>
        <taxon>Entomobryomorpha</taxon>
        <taxon>Entomobryoidea</taxon>
        <taxon>Orchesellidae</taxon>
        <taxon>Orchesellinae</taxon>
        <taxon>Orchesella</taxon>
    </lineage>
</organism>
<proteinExistence type="predicted"/>
<keyword evidence="2" id="KW-1185">Reference proteome</keyword>
<feature type="non-terminal residue" evidence="1">
    <location>
        <position position="1"/>
    </location>
</feature>
<reference evidence="1 2" key="1">
    <citation type="submission" date="2024-08" db="EMBL/GenBank/DDBJ databases">
        <authorList>
            <person name="Cucini C."/>
            <person name="Frati F."/>
        </authorList>
    </citation>
    <scope>NUCLEOTIDE SEQUENCE [LARGE SCALE GENOMIC DNA]</scope>
</reference>
<evidence type="ECO:0000313" key="2">
    <source>
        <dbReference type="Proteomes" id="UP001642540"/>
    </source>
</evidence>
<dbReference type="Proteomes" id="UP001642540">
    <property type="component" value="Unassembled WGS sequence"/>
</dbReference>